<dbReference type="Proteomes" id="UP000033519">
    <property type="component" value="Unassembled WGS sequence"/>
</dbReference>
<organism evidence="3 5">
    <name type="scientific">Devosia psychrophila</name>
    <dbReference type="NCBI Taxonomy" id="728005"/>
    <lineage>
        <taxon>Bacteria</taxon>
        <taxon>Pseudomonadati</taxon>
        <taxon>Pseudomonadota</taxon>
        <taxon>Alphaproteobacteria</taxon>
        <taxon>Hyphomicrobiales</taxon>
        <taxon>Devosiaceae</taxon>
        <taxon>Devosia</taxon>
    </lineage>
</organism>
<accession>A0A0F5PUA2</accession>
<keyword evidence="4" id="KW-1185">Reference proteome</keyword>
<evidence type="ECO:0000313" key="2">
    <source>
        <dbReference type="EMBL" id="KKC32208.1"/>
    </source>
</evidence>
<evidence type="ECO:0000256" key="1">
    <source>
        <dbReference type="SAM" id="Phobius"/>
    </source>
</evidence>
<proteinExistence type="predicted"/>
<keyword evidence="1" id="KW-1133">Transmembrane helix</keyword>
<sequence>MTAPVPQRETILHALEQLLRWPEIARSPQLSRFLEYIVQRSLAGQEQSIKAYSIAVDVFGRGPDFDPQADPIVRVQARRLRSLLDDYYRGPGLQDALQIRLPIGRYIPDFVVAETEAASIEPVLFQVARASQNAPALRVGPTVSLYVLAVIVLGAAMATYALSTWGPRQQMAVASIGALQRPTINIVEFQNLAADVQPPPQVAGLAIELVTDLEQFENVRAHYRVASELVAAADDLPVNDFVLTGIVRADDELIQYSAILTESRTGSVVWNQTLSVPASEAATPGVLDKVSKSFSLVLGSARGPLHAPARHLMMSIAADEIDTNLYLCQVMFDRYRETGGDSDAVRASACFAALPEVDKQSWSALAANASLLAEYAGPNIAGESTAADRLRLADVTIQRAIALDPISGFVWEQQARLHEGRGNLELARADFAASVQLNPANADALAAFARLLALAGRLTEAEPMAREAAEQSPEPPPWYFGVPTLLALRDGDLARAVESAERYAQADRELGPILAIIAAQRTGDRAVVNRYLPQVLDVSTFRTRGVLPRLRERIGDDKLIDTIRASLSQAGVPWATMTRPF</sequence>
<evidence type="ECO:0000313" key="5">
    <source>
        <dbReference type="Proteomes" id="UP000182258"/>
    </source>
</evidence>
<feature type="transmembrane region" description="Helical" evidence="1">
    <location>
        <begin position="143"/>
        <end position="162"/>
    </location>
</feature>
<dbReference type="AlphaFoldDB" id="A0A0F5PUA2"/>
<name>A0A0F5PUA2_9HYPH</name>
<evidence type="ECO:0000313" key="4">
    <source>
        <dbReference type="Proteomes" id="UP000033519"/>
    </source>
</evidence>
<dbReference type="Gene3D" id="1.25.40.10">
    <property type="entry name" value="Tetratricopeptide repeat domain"/>
    <property type="match status" value="1"/>
</dbReference>
<dbReference type="STRING" id="728005.SAMN04488059_10421"/>
<dbReference type="EMBL" id="LAPV01000141">
    <property type="protein sequence ID" value="KKC32208.1"/>
    <property type="molecule type" value="Genomic_DNA"/>
</dbReference>
<reference evidence="3 5" key="2">
    <citation type="submission" date="2016-10" db="EMBL/GenBank/DDBJ databases">
        <authorList>
            <person name="de Groot N.N."/>
        </authorList>
    </citation>
    <scope>NUCLEOTIDE SEQUENCE [LARGE SCALE GENOMIC DNA]</scope>
    <source>
        <strain evidence="3 5">CGMCC 1.10210</strain>
    </source>
</reference>
<keyword evidence="1" id="KW-0472">Membrane</keyword>
<dbReference type="Proteomes" id="UP000182258">
    <property type="component" value="Unassembled WGS sequence"/>
</dbReference>
<keyword evidence="1" id="KW-0812">Transmembrane</keyword>
<dbReference type="EMBL" id="FOMB01000004">
    <property type="protein sequence ID" value="SFC33476.1"/>
    <property type="molecule type" value="Genomic_DNA"/>
</dbReference>
<gene>
    <name evidence="3" type="ORF">SAMN04488059_10421</name>
    <name evidence="2" type="ORF">WH91_15730</name>
</gene>
<dbReference type="PATRIC" id="fig|728005.3.peg.1351"/>
<protein>
    <submittedName>
        <fullName evidence="3">Uncharacterized protein</fullName>
    </submittedName>
</protein>
<evidence type="ECO:0000313" key="3">
    <source>
        <dbReference type="EMBL" id="SFC33476.1"/>
    </source>
</evidence>
<dbReference type="SUPFAM" id="SSF48452">
    <property type="entry name" value="TPR-like"/>
    <property type="match status" value="1"/>
</dbReference>
<dbReference type="InterPro" id="IPR011990">
    <property type="entry name" value="TPR-like_helical_dom_sf"/>
</dbReference>
<reference evidence="2 4" key="1">
    <citation type="submission" date="2015-03" db="EMBL/GenBank/DDBJ databases">
        <authorList>
            <person name="Lepp D."/>
            <person name="Hassan Y.I."/>
            <person name="Li X.-Z."/>
            <person name="Zhou T."/>
        </authorList>
    </citation>
    <scope>NUCLEOTIDE SEQUENCE [LARGE SCALE GENOMIC DNA]</scope>
    <source>
        <strain evidence="2 4">Cr7-05</strain>
    </source>
</reference>